<reference evidence="2" key="2">
    <citation type="submission" date="2019-07" db="EMBL/GenBank/DDBJ databases">
        <authorList>
            <person name="Whitman W."/>
            <person name="Huntemann M."/>
            <person name="Clum A."/>
            <person name="Pillay M."/>
            <person name="Palaniappan K."/>
            <person name="Varghese N."/>
            <person name="Mikhailova N."/>
            <person name="Stamatis D."/>
            <person name="Reddy T."/>
            <person name="Daum C."/>
            <person name="Shapiro N."/>
            <person name="Ivanova N."/>
            <person name="Kyrpides N."/>
            <person name="Woyke T."/>
        </authorList>
    </citation>
    <scope>NUCLEOTIDE SEQUENCE</scope>
    <source>
        <strain evidence="2">CGMCC 1.10685</strain>
    </source>
</reference>
<reference evidence="1 4" key="3">
    <citation type="submission" date="2019-12" db="EMBL/GenBank/DDBJ databases">
        <title>Draft Genome Sequences of Six Type Strains of the Genus Massilia.</title>
        <authorList>
            <person name="Miess H."/>
            <person name="Frediansyah A."/>
            <person name="Goeker M."/>
            <person name="Gross H."/>
        </authorList>
    </citation>
    <scope>NUCLEOTIDE SEQUENCE [LARGE SCALE GENOMIC DNA]</scope>
    <source>
        <strain evidence="1 4">DSM 26639</strain>
    </source>
</reference>
<sequence>MKNTSGNPSPQAAAMLKALQDAVTQALERKRKLGQYAVVWQDGRPVMMGDDAPVKRDRGL</sequence>
<evidence type="ECO:0000313" key="4">
    <source>
        <dbReference type="Proteomes" id="UP000437862"/>
    </source>
</evidence>
<proteinExistence type="predicted"/>
<reference evidence="2 3" key="1">
    <citation type="journal article" date="2015" name="Stand. Genomic Sci.">
        <title>Genomic Encyclopedia of Bacterial and Archaeal Type Strains, Phase III: the genomes of soil and plant-associated and newly described type strains.</title>
        <authorList>
            <person name="Whitman W.B."/>
            <person name="Woyke T."/>
            <person name="Klenk H.P."/>
            <person name="Zhou Y."/>
            <person name="Lilburn T.G."/>
            <person name="Beck B.J."/>
            <person name="De Vos P."/>
            <person name="Vandamme P."/>
            <person name="Eisen J.A."/>
            <person name="Garrity G."/>
            <person name="Hugenholtz P."/>
            <person name="Kyrpides N.C."/>
        </authorList>
    </citation>
    <scope>NUCLEOTIDE SEQUENCE [LARGE SCALE GENOMIC DNA]</scope>
    <source>
        <strain evidence="2 3">CGMCC 1.10685</strain>
    </source>
</reference>
<keyword evidence="4" id="KW-1185">Reference proteome</keyword>
<evidence type="ECO:0000313" key="3">
    <source>
        <dbReference type="Proteomes" id="UP000315112"/>
    </source>
</evidence>
<protein>
    <submittedName>
        <fullName evidence="2">Uncharacterized protein</fullName>
    </submittedName>
</protein>
<dbReference type="OrthoDB" id="598431at2"/>
<dbReference type="EMBL" id="VLKW01000002">
    <property type="protein sequence ID" value="TWI50399.1"/>
    <property type="molecule type" value="Genomic_DNA"/>
</dbReference>
<dbReference type="RefSeq" id="WP_145874002.1">
    <property type="nucleotide sequence ID" value="NZ_CP046904.1"/>
</dbReference>
<organism evidence="2 3">
    <name type="scientific">Pseudoduganella flava</name>
    <dbReference type="NCBI Taxonomy" id="871742"/>
    <lineage>
        <taxon>Bacteria</taxon>
        <taxon>Pseudomonadati</taxon>
        <taxon>Pseudomonadota</taxon>
        <taxon>Betaproteobacteria</taxon>
        <taxon>Burkholderiales</taxon>
        <taxon>Oxalobacteraceae</taxon>
        <taxon>Telluria group</taxon>
        <taxon>Pseudoduganella</taxon>
    </lineage>
</organism>
<evidence type="ECO:0000313" key="2">
    <source>
        <dbReference type="EMBL" id="TWI50399.1"/>
    </source>
</evidence>
<evidence type="ECO:0000313" key="1">
    <source>
        <dbReference type="EMBL" id="QGZ38088.1"/>
    </source>
</evidence>
<dbReference type="EMBL" id="CP046904">
    <property type="protein sequence ID" value="QGZ38088.1"/>
    <property type="molecule type" value="Genomic_DNA"/>
</dbReference>
<accession>A0A562Q147</accession>
<dbReference type="AlphaFoldDB" id="A0A562Q147"/>
<name>A0A562Q147_9BURK</name>
<dbReference type="Proteomes" id="UP000437862">
    <property type="component" value="Chromosome"/>
</dbReference>
<gene>
    <name evidence="1" type="ORF">GO485_02845</name>
    <name evidence="2" type="ORF">IP92_01628</name>
</gene>
<dbReference type="Proteomes" id="UP000315112">
    <property type="component" value="Unassembled WGS sequence"/>
</dbReference>